<dbReference type="PROSITE" id="PS50011">
    <property type="entry name" value="PROTEIN_KINASE_DOM"/>
    <property type="match status" value="1"/>
</dbReference>
<feature type="coiled-coil region" evidence="1">
    <location>
        <begin position="754"/>
        <end position="811"/>
    </location>
</feature>
<keyword evidence="3" id="KW-0812">Transmembrane</keyword>
<dbReference type="Pfam" id="PF00069">
    <property type="entry name" value="Pkinase"/>
    <property type="match status" value="1"/>
</dbReference>
<feature type="coiled-coil region" evidence="1">
    <location>
        <begin position="657"/>
        <end position="702"/>
    </location>
</feature>
<proteinExistence type="predicted"/>
<dbReference type="GO" id="GO:0004672">
    <property type="term" value="F:protein kinase activity"/>
    <property type="evidence" value="ECO:0007669"/>
    <property type="project" value="InterPro"/>
</dbReference>
<dbReference type="PANTHER" id="PTHR44305:SF24">
    <property type="entry name" value="TYROSINE-PROTEIN KINASE C03B1.5-RELATED"/>
    <property type="match status" value="1"/>
</dbReference>
<feature type="region of interest" description="Disordered" evidence="2">
    <location>
        <begin position="1"/>
        <end position="25"/>
    </location>
</feature>
<sequence>MKFRFPRRPKKRQSPPVTKETAYTPHPLAPGALLGEYEIEGVLSQTRSGYTYAANGGTALIQEYFPRDIAIRDSDERSVLLYDEAANPSYEHGLSQFLLLARILSQIDHPGRVVHYQEQHDTAWYAMNFEPRASLGDLLSAGKRLPENMLQSVLDEALIFLDAAHQNGIFHLELGPGQLILSAEEELVVCGFNVARLRGPDYREIEAAYYFAPEHLHTAGRLGAWSDFYSLGTILCHGLHPRIPPTAARRQAALQEGKADPLVSPIKLGKGYYSEEFLDLVNWLLEISTGDRPKSVEQLIRKMDPSGPVALQKQDSAYVSYGPAFTSQQTNASPLKADTDTLVDDEVGGSGSEASPYIPYPGSDALPAGTAELAIAALNANSEESSSPDDVANVLEQTAKILEPATPDRRWTPHPLVQESENDPPITTRDHEIAPFDSNASGETEGWRKLLRPRAFSSAPRESVLLSNRLGDDTQLADAATGTMHVGRTLFRGTRTLSSLLWLCLLGVITVAGIWLWLQVQSIPITEPTRIEVLGLKDTGGIDQPGEPQIIANLGTTIGATPKTAGENHSSVDSLLADAKGYVAKGTWFGNTADNAYSVYQEALLLEPSNTVARTGVNELIKQSLVQISAHLDRTQRNPARALIAALRQRELAGQFLPELERRLHSIEDELRREDLAQALAAEQQQKESEIRREKINNLLNRASNAFENGFLIRPQGENALTLYRAALDLDRNNQRARNGINSIGDHFVQQARMALATADLDRAEQNLQRAGAVRKSDPTILRLQQQLAQRRDLLKRERKIQAELAAKQAEA</sequence>
<feature type="transmembrane region" description="Helical" evidence="3">
    <location>
        <begin position="500"/>
        <end position="518"/>
    </location>
</feature>
<dbReference type="EMBL" id="UINC01008327">
    <property type="protein sequence ID" value="SVA37507.1"/>
    <property type="molecule type" value="Genomic_DNA"/>
</dbReference>
<feature type="region of interest" description="Disordered" evidence="2">
    <location>
        <begin position="406"/>
        <end position="441"/>
    </location>
</feature>
<keyword evidence="3" id="KW-1133">Transmembrane helix</keyword>
<feature type="compositionally biased region" description="Basic residues" evidence="2">
    <location>
        <begin position="1"/>
        <end position="13"/>
    </location>
</feature>
<gene>
    <name evidence="5" type="ORF">METZ01_LOCUS90361</name>
</gene>
<organism evidence="5">
    <name type="scientific">marine metagenome</name>
    <dbReference type="NCBI Taxonomy" id="408172"/>
    <lineage>
        <taxon>unclassified sequences</taxon>
        <taxon>metagenomes</taxon>
        <taxon>ecological metagenomes</taxon>
    </lineage>
</organism>
<name>A0A381VD06_9ZZZZ</name>
<keyword evidence="3" id="KW-0472">Membrane</keyword>
<dbReference type="InterPro" id="IPR053083">
    <property type="entry name" value="TF_kinase-domain_protein"/>
</dbReference>
<dbReference type="SMART" id="SM00220">
    <property type="entry name" value="S_TKc"/>
    <property type="match status" value="1"/>
</dbReference>
<evidence type="ECO:0000256" key="3">
    <source>
        <dbReference type="SAM" id="Phobius"/>
    </source>
</evidence>
<feature type="non-terminal residue" evidence="5">
    <location>
        <position position="812"/>
    </location>
</feature>
<dbReference type="AlphaFoldDB" id="A0A381VD06"/>
<accession>A0A381VD06</accession>
<protein>
    <recommendedName>
        <fullName evidence="4">Protein kinase domain-containing protein</fullName>
    </recommendedName>
</protein>
<reference evidence="5" key="1">
    <citation type="submission" date="2018-05" db="EMBL/GenBank/DDBJ databases">
        <authorList>
            <person name="Lanie J.A."/>
            <person name="Ng W.-L."/>
            <person name="Kazmierczak K.M."/>
            <person name="Andrzejewski T.M."/>
            <person name="Davidsen T.M."/>
            <person name="Wayne K.J."/>
            <person name="Tettelin H."/>
            <person name="Glass J.I."/>
            <person name="Rusch D."/>
            <person name="Podicherti R."/>
            <person name="Tsui H.-C.T."/>
            <person name="Winkler M.E."/>
        </authorList>
    </citation>
    <scope>NUCLEOTIDE SEQUENCE</scope>
</reference>
<evidence type="ECO:0000256" key="2">
    <source>
        <dbReference type="SAM" id="MobiDB-lite"/>
    </source>
</evidence>
<dbReference type="SUPFAM" id="SSF56112">
    <property type="entry name" value="Protein kinase-like (PK-like)"/>
    <property type="match status" value="1"/>
</dbReference>
<evidence type="ECO:0000256" key="1">
    <source>
        <dbReference type="SAM" id="Coils"/>
    </source>
</evidence>
<evidence type="ECO:0000313" key="5">
    <source>
        <dbReference type="EMBL" id="SVA37507.1"/>
    </source>
</evidence>
<dbReference type="InterPro" id="IPR000719">
    <property type="entry name" value="Prot_kinase_dom"/>
</dbReference>
<feature type="domain" description="Protein kinase" evidence="4">
    <location>
        <begin position="37"/>
        <end position="307"/>
    </location>
</feature>
<dbReference type="Gene3D" id="1.10.510.10">
    <property type="entry name" value="Transferase(Phosphotransferase) domain 1"/>
    <property type="match status" value="1"/>
</dbReference>
<dbReference type="InterPro" id="IPR011009">
    <property type="entry name" value="Kinase-like_dom_sf"/>
</dbReference>
<evidence type="ECO:0000259" key="4">
    <source>
        <dbReference type="PROSITE" id="PS50011"/>
    </source>
</evidence>
<keyword evidence="1" id="KW-0175">Coiled coil</keyword>
<dbReference type="PANTHER" id="PTHR44305">
    <property type="entry name" value="SI:DKEY-192D15.2-RELATED"/>
    <property type="match status" value="1"/>
</dbReference>
<dbReference type="GO" id="GO:0005524">
    <property type="term" value="F:ATP binding"/>
    <property type="evidence" value="ECO:0007669"/>
    <property type="project" value="InterPro"/>
</dbReference>